<proteinExistence type="predicted"/>
<sequence length="53" mass="4947">MSSNIVDLVGSDLDVEALPEGNALGCWASAACAASASCPASTASSASTASTAG</sequence>
<dbReference type="RefSeq" id="WP_314333714.1">
    <property type="nucleotide sequence ID" value="NZ_CAUQVD010000008.1"/>
</dbReference>
<organism evidence="1 2">
    <name type="scientific">Rothia dentocariosa</name>
    <dbReference type="NCBI Taxonomy" id="2047"/>
    <lineage>
        <taxon>Bacteria</taxon>
        <taxon>Bacillati</taxon>
        <taxon>Actinomycetota</taxon>
        <taxon>Actinomycetes</taxon>
        <taxon>Micrococcales</taxon>
        <taxon>Micrococcaceae</taxon>
        <taxon>Rothia</taxon>
    </lineage>
</organism>
<name>A0A930PHM5_9MICC</name>
<dbReference type="NCBIfam" id="NF033482">
    <property type="entry name" value="RiPP_thiocil"/>
    <property type="match status" value="1"/>
</dbReference>
<reference evidence="1" key="1">
    <citation type="submission" date="2020-04" db="EMBL/GenBank/DDBJ databases">
        <title>Deep metagenomics examines the oral microbiome during advanced dental caries in children, revealing novel taxa and co-occurrences with host molecules.</title>
        <authorList>
            <person name="Baker J.L."/>
            <person name="Morton J.T."/>
            <person name="Dinis M."/>
            <person name="Alvarez R."/>
            <person name="Tran N.C."/>
            <person name="Knight R."/>
            <person name="Edlund A."/>
        </authorList>
    </citation>
    <scope>NUCLEOTIDE SEQUENCE</scope>
    <source>
        <strain evidence="1">JCVI_47_bin.4</strain>
    </source>
</reference>
<dbReference type="AlphaFoldDB" id="A0A930PHM5"/>
<evidence type="ECO:0000313" key="2">
    <source>
        <dbReference type="Proteomes" id="UP000769484"/>
    </source>
</evidence>
<comment type="caution">
    <text evidence="1">The sequence shown here is derived from an EMBL/GenBank/DDBJ whole genome shotgun (WGS) entry which is preliminary data.</text>
</comment>
<protein>
    <submittedName>
        <fullName evidence="1">Thiocillin family RiPP</fullName>
    </submittedName>
</protein>
<dbReference type="Proteomes" id="UP000769484">
    <property type="component" value="Unassembled WGS sequence"/>
</dbReference>
<dbReference type="EMBL" id="JABZXJ010000008">
    <property type="protein sequence ID" value="MBF1649051.1"/>
    <property type="molecule type" value="Genomic_DNA"/>
</dbReference>
<evidence type="ECO:0000313" key="1">
    <source>
        <dbReference type="EMBL" id="MBF1649051.1"/>
    </source>
</evidence>
<accession>A0A930PHM5</accession>
<dbReference type="InterPro" id="IPR049803">
    <property type="entry name" value="RiPP_thiocil-like"/>
</dbReference>
<gene>
    <name evidence="1" type="ORF">HXO56_02960</name>
</gene>